<dbReference type="GO" id="GO:0004252">
    <property type="term" value="F:serine-type endopeptidase activity"/>
    <property type="evidence" value="ECO:0007669"/>
    <property type="project" value="InterPro"/>
</dbReference>
<dbReference type="InterPro" id="IPR019533">
    <property type="entry name" value="Peptidase_S26"/>
</dbReference>
<evidence type="ECO:0000313" key="8">
    <source>
        <dbReference type="Proteomes" id="UP000536262"/>
    </source>
</evidence>
<evidence type="ECO:0000256" key="5">
    <source>
        <dbReference type="ARBA" id="ARBA00022971"/>
    </source>
</evidence>
<name>A0A7X0FCP1_9HYPH</name>
<evidence type="ECO:0000256" key="4">
    <source>
        <dbReference type="ARBA" id="ARBA00022764"/>
    </source>
</evidence>
<dbReference type="InterPro" id="IPR036286">
    <property type="entry name" value="LexA/Signal_pep-like_sf"/>
</dbReference>
<keyword evidence="4" id="KW-0574">Periplasm</keyword>
<keyword evidence="8" id="KW-1185">Reference proteome</keyword>
<protein>
    <submittedName>
        <fullName evidence="7">Conjugative transfer signal peptidase TraF</fullName>
    </submittedName>
</protein>
<dbReference type="RefSeq" id="WP_184702037.1">
    <property type="nucleotide sequence ID" value="NZ_JACHOU010000022.1"/>
</dbReference>
<evidence type="ECO:0000313" key="7">
    <source>
        <dbReference type="EMBL" id="MBB6357303.1"/>
    </source>
</evidence>
<dbReference type="NCBIfam" id="NF010412">
    <property type="entry name" value="PRK13838.1"/>
    <property type="match status" value="1"/>
</dbReference>
<evidence type="ECO:0000256" key="3">
    <source>
        <dbReference type="ARBA" id="ARBA00022729"/>
    </source>
</evidence>
<dbReference type="Proteomes" id="UP000536262">
    <property type="component" value="Unassembled WGS sequence"/>
</dbReference>
<accession>A0A7X0FCP1</accession>
<gene>
    <name evidence="7" type="ORF">GGR00_005124</name>
</gene>
<dbReference type="NCBIfam" id="TIGR02771">
    <property type="entry name" value="TraF_Ti"/>
    <property type="match status" value="1"/>
</dbReference>
<comment type="caution">
    <text evidence="7">The sequence shown here is derived from an EMBL/GenBank/DDBJ whole genome shotgun (WGS) entry which is preliminary data.</text>
</comment>
<keyword evidence="5" id="KW-0184">Conjugation</keyword>
<dbReference type="Pfam" id="PF10502">
    <property type="entry name" value="Peptidase_S26"/>
    <property type="match status" value="1"/>
</dbReference>
<keyword evidence="3" id="KW-0732">Signal</keyword>
<evidence type="ECO:0000256" key="2">
    <source>
        <dbReference type="ARBA" id="ARBA00005849"/>
    </source>
</evidence>
<dbReference type="GO" id="GO:0042597">
    <property type="term" value="C:periplasmic space"/>
    <property type="evidence" value="ECO:0007669"/>
    <property type="project" value="UniProtKB-SubCell"/>
</dbReference>
<dbReference type="InterPro" id="IPR014139">
    <property type="entry name" value="Peptidase_S26C_TraF"/>
</dbReference>
<organism evidence="7 8">
    <name type="scientific">Aminobacter aganoensis</name>
    <dbReference type="NCBI Taxonomy" id="83264"/>
    <lineage>
        <taxon>Bacteria</taxon>
        <taxon>Pseudomonadati</taxon>
        <taxon>Pseudomonadota</taxon>
        <taxon>Alphaproteobacteria</taxon>
        <taxon>Hyphomicrobiales</taxon>
        <taxon>Phyllobacteriaceae</taxon>
        <taxon>Aminobacter</taxon>
    </lineage>
</organism>
<dbReference type="EMBL" id="JACHOU010000022">
    <property type="protein sequence ID" value="MBB6357303.1"/>
    <property type="molecule type" value="Genomic_DNA"/>
</dbReference>
<comment type="subcellular location">
    <subcellularLocation>
        <location evidence="1">Periplasm</location>
    </subcellularLocation>
</comment>
<dbReference type="GO" id="GO:0006465">
    <property type="term" value="P:signal peptide processing"/>
    <property type="evidence" value="ECO:0007669"/>
    <property type="project" value="InterPro"/>
</dbReference>
<proteinExistence type="inferred from homology"/>
<evidence type="ECO:0000256" key="1">
    <source>
        <dbReference type="ARBA" id="ARBA00004418"/>
    </source>
</evidence>
<feature type="domain" description="Peptidase S26" evidence="6">
    <location>
        <begin position="10"/>
        <end position="169"/>
    </location>
</feature>
<reference evidence="7 8" key="1">
    <citation type="submission" date="2020-08" db="EMBL/GenBank/DDBJ databases">
        <title>Genomic Encyclopedia of Type Strains, Phase IV (KMG-IV): sequencing the most valuable type-strain genomes for metagenomic binning, comparative biology and taxonomic classification.</title>
        <authorList>
            <person name="Goeker M."/>
        </authorList>
    </citation>
    <scope>NUCLEOTIDE SEQUENCE [LARGE SCALE GENOMIC DNA]</scope>
    <source>
        <strain evidence="7 8">DSM 7051</strain>
    </source>
</reference>
<comment type="similarity">
    <text evidence="2">Belongs to the peptidase S26C family.</text>
</comment>
<dbReference type="Gene3D" id="2.10.109.10">
    <property type="entry name" value="Umud Fragment, subunit A"/>
    <property type="match status" value="1"/>
</dbReference>
<dbReference type="AlphaFoldDB" id="A0A7X0FCP1"/>
<evidence type="ECO:0000259" key="6">
    <source>
        <dbReference type="Pfam" id="PF10502"/>
    </source>
</evidence>
<sequence>MRGARAVAVLAMAAAGNFTIVAAGLMGGYRLNMTPSVPLGLWRIETIRRPVRVGDIVFACPQPGGLSGQALSRGYLQRGLCPGGFAPLIKPVAALPGQAVEIDREVIIDGTRLASSAIRRFDGQGRPMQPWSGGRVPFGTLFLQSSFEGSYDSRYFGPIPAEGLLGFARPVLTLPR</sequence>
<dbReference type="SUPFAM" id="SSF51306">
    <property type="entry name" value="LexA/Signal peptidase"/>
    <property type="match status" value="1"/>
</dbReference>